<dbReference type="PROSITE" id="PS00678">
    <property type="entry name" value="WD_REPEATS_1"/>
    <property type="match status" value="3"/>
</dbReference>
<protein>
    <submittedName>
        <fullName evidence="8">Notchless protein 1-like protein</fullName>
    </submittedName>
</protein>
<feature type="repeat" description="WD" evidence="6">
    <location>
        <begin position="442"/>
        <end position="475"/>
    </location>
</feature>
<dbReference type="SUPFAM" id="SSF50978">
    <property type="entry name" value="WD40 repeat-like"/>
    <property type="match status" value="1"/>
</dbReference>
<dbReference type="GO" id="GO:0000027">
    <property type="term" value="P:ribosomal large subunit assembly"/>
    <property type="evidence" value="ECO:0007669"/>
    <property type="project" value="TreeGrafter"/>
</dbReference>
<dbReference type="Pfam" id="PF00400">
    <property type="entry name" value="WD40"/>
    <property type="match status" value="7"/>
</dbReference>
<dbReference type="FunFam" id="2.130.10.10:FF:000092">
    <property type="entry name" value="notchless protein homolog"/>
    <property type="match status" value="1"/>
</dbReference>
<feature type="repeat" description="WD" evidence="6">
    <location>
        <begin position="358"/>
        <end position="399"/>
    </location>
</feature>
<dbReference type="PRINTS" id="PR00320">
    <property type="entry name" value="GPROTEINBRPT"/>
</dbReference>
<feature type="repeat" description="WD" evidence="6">
    <location>
        <begin position="400"/>
        <end position="441"/>
    </location>
</feature>
<evidence type="ECO:0000256" key="4">
    <source>
        <dbReference type="ARBA" id="ARBA00023242"/>
    </source>
</evidence>
<dbReference type="Pfam" id="PF08154">
    <property type="entry name" value="NLE"/>
    <property type="match status" value="1"/>
</dbReference>
<dbReference type="PROSITE" id="PS50294">
    <property type="entry name" value="WD_REPEATS_REGION"/>
    <property type="match status" value="7"/>
</dbReference>
<dbReference type="CDD" id="cd00200">
    <property type="entry name" value="WD40"/>
    <property type="match status" value="1"/>
</dbReference>
<dbReference type="PANTHER" id="PTHR19848:SF0">
    <property type="entry name" value="NOTCHLESS PROTEIN HOMOLOG 1"/>
    <property type="match status" value="1"/>
</dbReference>
<comment type="subcellular location">
    <subcellularLocation>
        <location evidence="1">Nucleus</location>
        <location evidence="1">Nucleolus</location>
    </subcellularLocation>
</comment>
<proteinExistence type="inferred from homology"/>
<dbReference type="InterPro" id="IPR001632">
    <property type="entry name" value="WD40_G-protein_beta-like"/>
</dbReference>
<dbReference type="Gene3D" id="2.130.10.10">
    <property type="entry name" value="YVTN repeat-like/Quinoprotein amine dehydrogenase"/>
    <property type="match status" value="1"/>
</dbReference>
<dbReference type="Proteomes" id="UP000288716">
    <property type="component" value="Unassembled WGS sequence"/>
</dbReference>
<evidence type="ECO:0000256" key="2">
    <source>
        <dbReference type="ARBA" id="ARBA00022574"/>
    </source>
</evidence>
<dbReference type="InterPro" id="IPR036322">
    <property type="entry name" value="WD40_repeat_dom_sf"/>
</dbReference>
<feature type="repeat" description="WD" evidence="6">
    <location>
        <begin position="234"/>
        <end position="264"/>
    </location>
</feature>
<comment type="similarity">
    <text evidence="5">Belongs to the NLE1/RSA4 family.</text>
</comment>
<dbReference type="InterPro" id="IPR020472">
    <property type="entry name" value="WD40_PAC1"/>
</dbReference>
<reference evidence="8 9" key="1">
    <citation type="journal article" date="2018" name="Gigascience">
        <title>Genomes of trombidid mites reveal novel predicted allergens and laterally-transferred genes associated with secondary metabolism.</title>
        <authorList>
            <person name="Dong X."/>
            <person name="Chaisiri K."/>
            <person name="Xia D."/>
            <person name="Armstrong S.D."/>
            <person name="Fang Y."/>
            <person name="Donnelly M.J."/>
            <person name="Kadowaki T."/>
            <person name="McGarry J.W."/>
            <person name="Darby A.C."/>
            <person name="Makepeace B.L."/>
        </authorList>
    </citation>
    <scope>NUCLEOTIDE SEQUENCE [LARGE SCALE GENOMIC DNA]</scope>
    <source>
        <strain evidence="8">UoL-UT</strain>
    </source>
</reference>
<comment type="caution">
    <text evidence="8">The sequence shown here is derived from an EMBL/GenBank/DDBJ whole genome shotgun (WGS) entry which is preliminary data.</text>
</comment>
<evidence type="ECO:0000256" key="1">
    <source>
        <dbReference type="ARBA" id="ARBA00004604"/>
    </source>
</evidence>
<evidence type="ECO:0000256" key="3">
    <source>
        <dbReference type="ARBA" id="ARBA00022737"/>
    </source>
</evidence>
<dbReference type="AlphaFoldDB" id="A0A443SSR7"/>
<dbReference type="SMART" id="SM00320">
    <property type="entry name" value="WD40"/>
    <property type="match status" value="8"/>
</dbReference>
<dbReference type="VEuPathDB" id="VectorBase:LDEU001484"/>
<gene>
    <name evidence="8" type="ORF">B4U80_04432</name>
</gene>
<dbReference type="PROSITE" id="PS50082">
    <property type="entry name" value="WD_REPEATS_2"/>
    <property type="match status" value="7"/>
</dbReference>
<feature type="repeat" description="WD" evidence="6">
    <location>
        <begin position="187"/>
        <end position="225"/>
    </location>
</feature>
<keyword evidence="3" id="KW-0677">Repeat</keyword>
<keyword evidence="4" id="KW-0539">Nucleus</keyword>
<dbReference type="GO" id="GO:0005730">
    <property type="term" value="C:nucleolus"/>
    <property type="evidence" value="ECO:0007669"/>
    <property type="project" value="UniProtKB-SubCell"/>
</dbReference>
<evidence type="ECO:0000256" key="5">
    <source>
        <dbReference type="ARBA" id="ARBA00061016"/>
    </source>
</evidence>
<dbReference type="EMBL" id="NCKV01000463">
    <property type="protein sequence ID" value="RWS30555.1"/>
    <property type="molecule type" value="Genomic_DNA"/>
</dbReference>
<evidence type="ECO:0000313" key="8">
    <source>
        <dbReference type="EMBL" id="RWS30555.1"/>
    </source>
</evidence>
<dbReference type="PRINTS" id="PR00319">
    <property type="entry name" value="GPROTEINB"/>
</dbReference>
<evidence type="ECO:0000313" key="9">
    <source>
        <dbReference type="Proteomes" id="UP000288716"/>
    </source>
</evidence>
<evidence type="ECO:0000259" key="7">
    <source>
        <dbReference type="Pfam" id="PF08154"/>
    </source>
</evidence>
<dbReference type="GO" id="GO:0007219">
    <property type="term" value="P:Notch signaling pathway"/>
    <property type="evidence" value="ECO:0007669"/>
    <property type="project" value="TreeGrafter"/>
</dbReference>
<dbReference type="OrthoDB" id="10267436at2759"/>
<dbReference type="InterPro" id="IPR019775">
    <property type="entry name" value="WD40_repeat_CS"/>
</dbReference>
<name>A0A443SSR7_9ACAR</name>
<feature type="repeat" description="WD" evidence="6">
    <location>
        <begin position="144"/>
        <end position="185"/>
    </location>
</feature>
<keyword evidence="9" id="KW-1185">Reference proteome</keyword>
<accession>A0A443SSR7</accession>
<dbReference type="PANTHER" id="PTHR19848">
    <property type="entry name" value="WD40 REPEAT PROTEIN"/>
    <property type="match status" value="1"/>
</dbReference>
<feature type="repeat" description="WD" evidence="6">
    <location>
        <begin position="102"/>
        <end position="143"/>
    </location>
</feature>
<keyword evidence="2 6" id="KW-0853">WD repeat</keyword>
<organism evidence="8 9">
    <name type="scientific">Leptotrombidium deliense</name>
    <dbReference type="NCBI Taxonomy" id="299467"/>
    <lineage>
        <taxon>Eukaryota</taxon>
        <taxon>Metazoa</taxon>
        <taxon>Ecdysozoa</taxon>
        <taxon>Arthropoda</taxon>
        <taxon>Chelicerata</taxon>
        <taxon>Arachnida</taxon>
        <taxon>Acari</taxon>
        <taxon>Acariformes</taxon>
        <taxon>Trombidiformes</taxon>
        <taxon>Prostigmata</taxon>
        <taxon>Anystina</taxon>
        <taxon>Parasitengona</taxon>
        <taxon>Trombiculoidea</taxon>
        <taxon>Trombiculidae</taxon>
        <taxon>Leptotrombidium</taxon>
    </lineage>
</organism>
<feature type="domain" description="NLE" evidence="7">
    <location>
        <begin position="7"/>
        <end position="67"/>
    </location>
</feature>
<sequence>MFETQRIVAQFASESGENVGSPFELPLTVSVDKLQLLCNSVNNDSEPIPYLFFVNDCEVKTTLSEALQRNEKSVHCEKLLVITFVPTAVFSVKSVTRCTSTLSGHAEAIVSASFCADGKWLATGSGDTTVRFWDINTESPQYTCKGHRNWVLCISWAPNSKILASACKNGEIILWNPSDGTQTGKTLTGHKNFVTSLSWEPLHRNVECRRIASSSKDSTVKIWDVVLYRCLFSLNGHSQSVTCVKWGGMGLIYTSSQDRTVKVWRDSDGVLCRSLDGHAHWVNTLALSTDYVLRTAAFDPSQWRNSVNVNVNPQVAKEIAEKRYLQARGDQERLVSGSDDFTLFLWFPEKEKKCVTRMTGHQQLVNDVKFSPDARLIASASFDKSIKLWDGKSGKFITSLRGHVNRVYQISWSADSRLLVSGSADSTLKVWDISSKKLYMDLPGHCDQVYAVDWSPDGERVVSGGKDKTMKIWKR</sequence>
<dbReference type="InterPro" id="IPR012972">
    <property type="entry name" value="NLE"/>
</dbReference>
<dbReference type="InterPro" id="IPR015943">
    <property type="entry name" value="WD40/YVTN_repeat-like_dom_sf"/>
</dbReference>
<dbReference type="InterPro" id="IPR001680">
    <property type="entry name" value="WD40_rpt"/>
</dbReference>
<evidence type="ECO:0000256" key="6">
    <source>
        <dbReference type="PROSITE-ProRule" id="PRU00221"/>
    </source>
</evidence>
<dbReference type="STRING" id="299467.A0A443SSR7"/>